<dbReference type="InterPro" id="IPR054708">
    <property type="entry name" value="MTPAP-like_central"/>
</dbReference>
<feature type="compositionally biased region" description="Pro residues" evidence="1">
    <location>
        <begin position="216"/>
        <end position="240"/>
    </location>
</feature>
<reference evidence="3" key="1">
    <citation type="journal article" date="2020" name="bioRxiv">
        <title>Comparative genomics of Chlamydomonas.</title>
        <authorList>
            <person name="Craig R.J."/>
            <person name="Hasan A.R."/>
            <person name="Ness R.W."/>
            <person name="Keightley P.D."/>
        </authorList>
    </citation>
    <scope>NUCLEOTIDE SEQUENCE</scope>
    <source>
        <strain evidence="3">CCAP 11/70</strain>
    </source>
</reference>
<feature type="compositionally biased region" description="Basic and acidic residues" evidence="1">
    <location>
        <begin position="9"/>
        <end position="21"/>
    </location>
</feature>
<proteinExistence type="predicted"/>
<dbReference type="PANTHER" id="PTHR23092">
    <property type="entry name" value="POLY(A) RNA POLYMERASE"/>
    <property type="match status" value="1"/>
</dbReference>
<dbReference type="OrthoDB" id="273917at2759"/>
<feature type="region of interest" description="Disordered" evidence="1">
    <location>
        <begin position="1"/>
        <end position="414"/>
    </location>
</feature>
<feature type="compositionally biased region" description="Low complexity" evidence="1">
    <location>
        <begin position="447"/>
        <end position="465"/>
    </location>
</feature>
<feature type="domain" description="Poly(A) RNA polymerase mitochondrial-like central palm" evidence="2">
    <location>
        <begin position="476"/>
        <end position="615"/>
    </location>
</feature>
<dbReference type="EMBL" id="JAEHOE010000029">
    <property type="protein sequence ID" value="KAG2494672.1"/>
    <property type="molecule type" value="Genomic_DNA"/>
</dbReference>
<feature type="compositionally biased region" description="Low complexity" evidence="1">
    <location>
        <begin position="299"/>
        <end position="309"/>
    </location>
</feature>
<feature type="compositionally biased region" description="Gly residues" evidence="1">
    <location>
        <begin position="46"/>
        <end position="56"/>
    </location>
</feature>
<feature type="compositionally biased region" description="Gly residues" evidence="1">
    <location>
        <begin position="391"/>
        <end position="414"/>
    </location>
</feature>
<evidence type="ECO:0000313" key="3">
    <source>
        <dbReference type="EMBL" id="KAG2494672.1"/>
    </source>
</evidence>
<dbReference type="GO" id="GO:0031499">
    <property type="term" value="C:TRAMP complex"/>
    <property type="evidence" value="ECO:0007669"/>
    <property type="project" value="TreeGrafter"/>
</dbReference>
<dbReference type="PANTHER" id="PTHR23092:SF15">
    <property type="entry name" value="INACTIVE NON-CANONICAL POLY(A) RNA POLYMERASE PROTEIN TRF4-2-RELATED"/>
    <property type="match status" value="1"/>
</dbReference>
<protein>
    <recommendedName>
        <fullName evidence="2">Poly(A) RNA polymerase mitochondrial-like central palm domain-containing protein</fullName>
    </recommendedName>
</protein>
<dbReference type="SUPFAM" id="SSF81631">
    <property type="entry name" value="PAP/OAS1 substrate-binding domain"/>
    <property type="match status" value="1"/>
</dbReference>
<name>A0A835Y139_9CHLO</name>
<organism evidence="3 4">
    <name type="scientific">Edaphochlamys debaryana</name>
    <dbReference type="NCBI Taxonomy" id="47281"/>
    <lineage>
        <taxon>Eukaryota</taxon>
        <taxon>Viridiplantae</taxon>
        <taxon>Chlorophyta</taxon>
        <taxon>core chlorophytes</taxon>
        <taxon>Chlorophyceae</taxon>
        <taxon>CS clade</taxon>
        <taxon>Chlamydomonadales</taxon>
        <taxon>Chlamydomonadales incertae sedis</taxon>
        <taxon>Edaphochlamys</taxon>
    </lineage>
</organism>
<feature type="compositionally biased region" description="Basic and acidic residues" evidence="1">
    <location>
        <begin position="57"/>
        <end position="66"/>
    </location>
</feature>
<feature type="region of interest" description="Disordered" evidence="1">
    <location>
        <begin position="443"/>
        <end position="468"/>
    </location>
</feature>
<dbReference type="GO" id="GO:0043634">
    <property type="term" value="P:polyadenylation-dependent ncRNA catabolic process"/>
    <property type="evidence" value="ECO:0007669"/>
    <property type="project" value="TreeGrafter"/>
</dbReference>
<feature type="compositionally biased region" description="Pro residues" evidence="1">
    <location>
        <begin position="173"/>
        <end position="182"/>
    </location>
</feature>
<gene>
    <name evidence="3" type="ORF">HYH03_007188</name>
</gene>
<dbReference type="Pfam" id="PF22600">
    <property type="entry name" value="MTPAP-like_central"/>
    <property type="match status" value="1"/>
</dbReference>
<dbReference type="CDD" id="cd05402">
    <property type="entry name" value="NT_PAP_TUTase"/>
    <property type="match status" value="1"/>
</dbReference>
<evidence type="ECO:0000256" key="1">
    <source>
        <dbReference type="SAM" id="MobiDB-lite"/>
    </source>
</evidence>
<feature type="compositionally biased region" description="Basic and acidic residues" evidence="1">
    <location>
        <begin position="367"/>
        <end position="385"/>
    </location>
</feature>
<dbReference type="GO" id="GO:0003729">
    <property type="term" value="F:mRNA binding"/>
    <property type="evidence" value="ECO:0007669"/>
    <property type="project" value="TreeGrafter"/>
</dbReference>
<dbReference type="InterPro" id="IPR043519">
    <property type="entry name" value="NT_sf"/>
</dbReference>
<dbReference type="InterPro" id="IPR045862">
    <property type="entry name" value="Trf4-like"/>
</dbReference>
<accession>A0A835Y139</accession>
<comment type="caution">
    <text evidence="3">The sequence shown here is derived from an EMBL/GenBank/DDBJ whole genome shotgun (WGS) entry which is preliminary data.</text>
</comment>
<feature type="compositionally biased region" description="Gly residues" evidence="1">
    <location>
        <begin position="105"/>
        <end position="171"/>
    </location>
</feature>
<dbReference type="SUPFAM" id="SSF81301">
    <property type="entry name" value="Nucleotidyltransferase"/>
    <property type="match status" value="1"/>
</dbReference>
<evidence type="ECO:0000313" key="4">
    <source>
        <dbReference type="Proteomes" id="UP000612055"/>
    </source>
</evidence>
<dbReference type="Proteomes" id="UP000612055">
    <property type="component" value="Unassembled WGS sequence"/>
</dbReference>
<dbReference type="Gene3D" id="1.10.1410.10">
    <property type="match status" value="1"/>
</dbReference>
<dbReference type="Gene3D" id="3.30.460.10">
    <property type="entry name" value="Beta Polymerase, domain 2"/>
    <property type="match status" value="1"/>
</dbReference>
<dbReference type="GO" id="GO:0031123">
    <property type="term" value="P:RNA 3'-end processing"/>
    <property type="evidence" value="ECO:0007669"/>
    <property type="project" value="TreeGrafter"/>
</dbReference>
<feature type="compositionally biased region" description="Low complexity" evidence="1">
    <location>
        <begin position="268"/>
        <end position="288"/>
    </location>
</feature>
<feature type="compositionally biased region" description="Pro residues" evidence="1">
    <location>
        <begin position="289"/>
        <end position="298"/>
    </location>
</feature>
<dbReference type="GO" id="GO:0005730">
    <property type="term" value="C:nucleolus"/>
    <property type="evidence" value="ECO:0007669"/>
    <property type="project" value="TreeGrafter"/>
</dbReference>
<evidence type="ECO:0000259" key="2">
    <source>
        <dbReference type="Pfam" id="PF22600"/>
    </source>
</evidence>
<keyword evidence="4" id="KW-1185">Reference proteome</keyword>
<dbReference type="AlphaFoldDB" id="A0A835Y139"/>
<feature type="region of interest" description="Disordered" evidence="1">
    <location>
        <begin position="788"/>
        <end position="815"/>
    </location>
</feature>
<sequence>MRGTGYGQRDGRPAGDGRDRPPPASQGRAPYGAGERYNPGPAGTSGRDGGGYGGRASRGDDRRSQGDHVPAQQRYEPYPNRERNGLTLGRSGLSDRMDRGTASQGYGGGGAPQAYGAGGLGAYGGAYSGNGAAGGRGPQGYGQGPQPGGGGYGGGGPQGYGGGAGGGGAGYGQPPPQEPYQRPPDRHGSGDGGGGQSQYSAGGRQHIRWSDSDSQPQPPPQPPPYRRPSPPPAQPPPPAQQGPSLSSVLAALSGRPQPPSQPPPPYMPAQQPQQQYPGYQQQPYQRQPDPQPQPPPQPYNAYQQPAQYNAPPPQQPYGQPAYGQPPPYAPPAQQQYTGYGGGGGGGGGAGEYGGARGGGGGGGGGGRGDERPARRFKEAPQEDRPGPAAGVYGGGGGGGGGQQTRANGGGGGGGGYANGPPGGGGPGGGGGGGMYGNMYGSRGGGSAAPAASAPAAGPSRSGSGAKSESDHVYAVLSANIAQHVDALTPRQQEVEAKARVLQLVRDAAASAFPGEAYSGRMKVEPFGSYMCGLGTRASDIDVVVVGLAEPSPTLGFYDHADRPRVARMLDRLVPQLRQRLRLKALRTIRNSRVPLVKLTTQENVSVDVSVAGMSGPAAAAYIKLQVDAMPCLRPLVLVLKSFLKAEGLADVSTGGISSYGLTYLCMAHLMEEKRRGADLADPGPLLHSLMRRYGHSFDRNTMAVSVKHGGLVNKDVLGYAHTDHGDRIVTIDPLTGRNCTEGCFRSGEVQDAFARAFKYLTDWVRQGRSVPDGADILGPLLSAEMDQGLAPRRKDRDALAAGAGDGEEELEEWQRYAVPADGAKLGKRGRA</sequence>
<feature type="compositionally biased region" description="Gly residues" evidence="1">
    <location>
        <begin position="338"/>
        <end position="366"/>
    </location>
</feature>
<dbReference type="GO" id="GO:1990817">
    <property type="term" value="F:poly(A) RNA polymerase activity"/>
    <property type="evidence" value="ECO:0007669"/>
    <property type="project" value="InterPro"/>
</dbReference>
<feature type="compositionally biased region" description="Pro residues" evidence="1">
    <location>
        <begin position="256"/>
        <end position="267"/>
    </location>
</feature>